<dbReference type="OrthoDB" id="5103975at2759"/>
<evidence type="ECO:0000313" key="1">
    <source>
        <dbReference type="EMBL" id="KAJ4319187.1"/>
    </source>
</evidence>
<dbReference type="EMBL" id="JAPEUR010000128">
    <property type="protein sequence ID" value="KAJ4319187.1"/>
    <property type="molecule type" value="Genomic_DNA"/>
</dbReference>
<dbReference type="AlphaFoldDB" id="A0A9W8WBR6"/>
<accession>A0A9W8WBR6</accession>
<comment type="caution">
    <text evidence="1">The sequence shown here is derived from an EMBL/GenBank/DDBJ whole genome shotgun (WGS) entry which is preliminary data.</text>
</comment>
<evidence type="ECO:0008006" key="3">
    <source>
        <dbReference type="Google" id="ProtNLM"/>
    </source>
</evidence>
<dbReference type="Gene3D" id="3.40.50.1010">
    <property type="entry name" value="5'-nuclease"/>
    <property type="match status" value="1"/>
</dbReference>
<name>A0A9W8WBR6_9HYPO</name>
<sequence>MARNTSHLVKSLSFLRSCTQSSAPVSKNPKGKRKIFIYIDHSNFWIEPSYQADDQKWTYDVAGLRSLLIKHALAPHEHESDVLVQVNVYGYVLEHLGDMWEDVGAKVHGLRKSHHADLWNKIEKKNAEKEVDTSLVAHSVAEAVNAFYREDPKAKSTFVIVSGDRDMRPAVEKIIECKRTVHLWSWNNPLSRVYKGLDSSERLFTLHRLDDHVRSFVGNGDNDIETEKEEMGVWVKVRRKKNKACC</sequence>
<gene>
    <name evidence="1" type="ORF">N0V84_006469</name>
</gene>
<evidence type="ECO:0000313" key="2">
    <source>
        <dbReference type="Proteomes" id="UP001140502"/>
    </source>
</evidence>
<protein>
    <recommendedName>
        <fullName evidence="3">NYN domain-containing protein</fullName>
    </recommendedName>
</protein>
<keyword evidence="2" id="KW-1185">Reference proteome</keyword>
<dbReference type="Proteomes" id="UP001140502">
    <property type="component" value="Unassembled WGS sequence"/>
</dbReference>
<reference evidence="1" key="1">
    <citation type="submission" date="2022-10" db="EMBL/GenBank/DDBJ databases">
        <title>Tapping the CABI collections for fungal endophytes: first genome assemblies for Collariella, Neodidymelliopsis, Ascochyta clinopodiicola, Didymella pomorum, Didymosphaeria variabile, Neocosmospora piperis and Neocucurbitaria cava.</title>
        <authorList>
            <person name="Hill R."/>
        </authorList>
    </citation>
    <scope>NUCLEOTIDE SEQUENCE</scope>
    <source>
        <strain evidence="1">IMI 366586</strain>
    </source>
</reference>
<organism evidence="1 2">
    <name type="scientific">Fusarium piperis</name>
    <dbReference type="NCBI Taxonomy" id="1435070"/>
    <lineage>
        <taxon>Eukaryota</taxon>
        <taxon>Fungi</taxon>
        <taxon>Dikarya</taxon>
        <taxon>Ascomycota</taxon>
        <taxon>Pezizomycotina</taxon>
        <taxon>Sordariomycetes</taxon>
        <taxon>Hypocreomycetidae</taxon>
        <taxon>Hypocreales</taxon>
        <taxon>Nectriaceae</taxon>
        <taxon>Fusarium</taxon>
        <taxon>Fusarium solani species complex</taxon>
    </lineage>
</organism>
<proteinExistence type="predicted"/>